<feature type="binding site" evidence="1">
    <location>
        <position position="98"/>
    </location>
    <ligand>
        <name>Zn(2+)</name>
        <dbReference type="ChEBI" id="CHEBI:29105"/>
    </ligand>
</feature>
<protein>
    <submittedName>
        <fullName evidence="2">Uncharacterized protein</fullName>
    </submittedName>
</protein>
<name>A0A9W8GCB9_9FUNG</name>
<keyword evidence="1" id="KW-0862">Zinc</keyword>
<comment type="caution">
    <text evidence="2">The sequence shown here is derived from an EMBL/GenBank/DDBJ whole genome shotgun (WGS) entry which is preliminary data.</text>
</comment>
<keyword evidence="1" id="KW-0479">Metal-binding</keyword>
<keyword evidence="3" id="KW-1185">Reference proteome</keyword>
<proteinExistence type="predicted"/>
<accession>A0A9W8GCB9</accession>
<dbReference type="Gene3D" id="1.20.140.30">
    <property type="entry name" value="MOB kinase activator"/>
    <property type="match status" value="1"/>
</dbReference>
<dbReference type="SUPFAM" id="SSF101152">
    <property type="entry name" value="Mob1/phocein"/>
    <property type="match status" value="1"/>
</dbReference>
<feature type="binding site" evidence="1">
    <location>
        <position position="174"/>
    </location>
    <ligand>
        <name>Zn(2+)</name>
        <dbReference type="ChEBI" id="CHEBI:29105"/>
    </ligand>
</feature>
<dbReference type="InterPro" id="IPR036703">
    <property type="entry name" value="MOB_kinase_act_sf"/>
</dbReference>
<feature type="binding site" evidence="1">
    <location>
        <position position="169"/>
    </location>
    <ligand>
        <name>Zn(2+)</name>
        <dbReference type="ChEBI" id="CHEBI:29105"/>
    </ligand>
</feature>
<dbReference type="SMART" id="SM01388">
    <property type="entry name" value="Mob1_phocein"/>
    <property type="match status" value="1"/>
</dbReference>
<dbReference type="OrthoDB" id="10262609at2759"/>
<evidence type="ECO:0000256" key="1">
    <source>
        <dbReference type="PIRSR" id="PIRSR605301-1"/>
    </source>
</evidence>
<reference evidence="2" key="1">
    <citation type="submission" date="2022-07" db="EMBL/GenBank/DDBJ databases">
        <title>Phylogenomic reconstructions and comparative analyses of Kickxellomycotina fungi.</title>
        <authorList>
            <person name="Reynolds N.K."/>
            <person name="Stajich J.E."/>
            <person name="Barry K."/>
            <person name="Grigoriev I.V."/>
            <person name="Crous P."/>
            <person name="Smith M.E."/>
        </authorList>
    </citation>
    <scope>NUCLEOTIDE SEQUENCE</scope>
    <source>
        <strain evidence="2">CBS 109367</strain>
    </source>
</reference>
<sequence length="215" mass="24839">MSSIVGNTHVLRANLPGTREEDCYSWNYESIDEIKTELAAQEYLQSLIRRHRFDIDTLVEVPPGVESLAWLYEHMRQICVELGYYLSTLHGECTELGCSVMRASETTYYCAGHGRPRPCSAMGYSVHTLDYAVRQLGSAASFPDRRHVLDSEIKHFQSMARRLYRVFAHAYFHHREVFERQEATTGLYARFVRLARKYELTPESLIIVPELPTTI</sequence>
<evidence type="ECO:0000313" key="3">
    <source>
        <dbReference type="Proteomes" id="UP001151516"/>
    </source>
</evidence>
<dbReference type="Pfam" id="PF03637">
    <property type="entry name" value="Mob1_phocein"/>
    <property type="match status" value="1"/>
</dbReference>
<evidence type="ECO:0000313" key="2">
    <source>
        <dbReference type="EMBL" id="KAJ2685506.1"/>
    </source>
</evidence>
<feature type="binding site" evidence="1">
    <location>
        <position position="93"/>
    </location>
    <ligand>
        <name>Zn(2+)</name>
        <dbReference type="ChEBI" id="CHEBI:29105"/>
    </ligand>
</feature>
<gene>
    <name evidence="2" type="ORF">IWW39_004228</name>
</gene>
<organism evidence="2 3">
    <name type="scientific">Coemansia spiralis</name>
    <dbReference type="NCBI Taxonomy" id="417178"/>
    <lineage>
        <taxon>Eukaryota</taxon>
        <taxon>Fungi</taxon>
        <taxon>Fungi incertae sedis</taxon>
        <taxon>Zoopagomycota</taxon>
        <taxon>Kickxellomycotina</taxon>
        <taxon>Kickxellomycetes</taxon>
        <taxon>Kickxellales</taxon>
        <taxon>Kickxellaceae</taxon>
        <taxon>Coemansia</taxon>
    </lineage>
</organism>
<dbReference type="InterPro" id="IPR005301">
    <property type="entry name" value="MOB_kinase_act_fam"/>
</dbReference>
<dbReference type="AlphaFoldDB" id="A0A9W8GCB9"/>
<dbReference type="Proteomes" id="UP001151516">
    <property type="component" value="Unassembled WGS sequence"/>
</dbReference>
<dbReference type="EMBL" id="JANBTX010000149">
    <property type="protein sequence ID" value="KAJ2685506.1"/>
    <property type="molecule type" value="Genomic_DNA"/>
</dbReference>
<dbReference type="PANTHER" id="PTHR22599">
    <property type="entry name" value="MPS ONE BINDER KINASE ACTIVATOR-LIKE MOB"/>
    <property type="match status" value="1"/>
</dbReference>